<evidence type="ECO:0000256" key="4">
    <source>
        <dbReference type="ARBA" id="ARBA00015925"/>
    </source>
</evidence>
<protein>
    <recommendedName>
        <fullName evidence="4">Putative lipoate-protein ligase A</fullName>
    </recommendedName>
</protein>
<dbReference type="Pfam" id="PF21948">
    <property type="entry name" value="LplA-B_cat"/>
    <property type="match status" value="1"/>
</dbReference>
<comment type="pathway">
    <text evidence="2">Protein modification; protein lipoylation via exogenous pathway; protein N(6)-(lipoyl)lysine from lipoate: step 2/2.</text>
</comment>
<reference evidence="6 7" key="1">
    <citation type="journal article" date="2014" name="BMC Genomics">
        <title>Comparative genome sequencing reveals chemotype-specific gene clusters in the toxigenic black mold Stachybotrys.</title>
        <authorList>
            <person name="Semeiks J."/>
            <person name="Borek D."/>
            <person name="Otwinowski Z."/>
            <person name="Grishin N.V."/>
        </authorList>
    </citation>
    <scope>NUCLEOTIDE SEQUENCE [LARGE SCALE GENOMIC DNA]</scope>
    <source>
        <strain evidence="7">CBS 109288 / IBT 7711</strain>
    </source>
</reference>
<evidence type="ECO:0000256" key="2">
    <source>
        <dbReference type="ARBA" id="ARBA00005085"/>
    </source>
</evidence>
<evidence type="ECO:0000256" key="3">
    <source>
        <dbReference type="ARBA" id="ARBA00008242"/>
    </source>
</evidence>
<dbReference type="HOGENOM" id="CLU_022986_3_0_1"/>
<feature type="domain" description="BPL/LPL catalytic" evidence="5">
    <location>
        <begin position="68"/>
        <end position="269"/>
    </location>
</feature>
<dbReference type="UniPathway" id="UPA00537">
    <property type="reaction ID" value="UER00595"/>
</dbReference>
<dbReference type="EMBL" id="KL648441">
    <property type="protein sequence ID" value="KEY70452.1"/>
    <property type="molecule type" value="Genomic_DNA"/>
</dbReference>
<comment type="similarity">
    <text evidence="3">Belongs to the LplA family.</text>
</comment>
<sequence>MVRPPFSIGARPSAAALTGLGWTLKRCLSAQAAAAAGVGGNKTQVFISRSQDPWVNLSVEHFLLQTTPPWATILFLYVNRPCVVFGRNQNPWSEVNLARLASIKQSPGDAKWSDLPVDLVRRRSGGGTVFHDKGNANFSVICPREAFNRDKHAEMVVRALKSLGRDTAHVNKRHDIVVKVPTEQGTKIFKVSGSAYKLTRLRALHHGTCLLDSPNLSSISGMLRSPAEGFVKAQGVDSVRSPVTNLGLQYDDFEAAVLEEFRGMYGSFDLHEEVDKQALHSDQIYDGYAELKSRDWIWGQTPRFTFSTHPHEKDSRERPDLPFEAKVRFEARQGVIENFDIQDSSWSAATANPSFFVGKKLYDIDDWGLSLMQAGLEEGEAAKIGSWMDDVLGSKFSASQ</sequence>
<evidence type="ECO:0000313" key="6">
    <source>
        <dbReference type="EMBL" id="KEY70452.1"/>
    </source>
</evidence>
<dbReference type="PANTHER" id="PTHR12561">
    <property type="entry name" value="LIPOATE-PROTEIN LIGASE"/>
    <property type="match status" value="1"/>
</dbReference>
<dbReference type="InterPro" id="IPR004562">
    <property type="entry name" value="LipoylTrfase_LipoateP_Ligase"/>
</dbReference>
<dbReference type="Gene3D" id="3.30.930.10">
    <property type="entry name" value="Bira Bifunctional Protein, Domain 2"/>
    <property type="match status" value="1"/>
</dbReference>
<evidence type="ECO:0000313" key="7">
    <source>
        <dbReference type="Proteomes" id="UP000028045"/>
    </source>
</evidence>
<gene>
    <name evidence="6" type="ORF">S7711_08830</name>
</gene>
<dbReference type="PANTHER" id="PTHR12561:SF3">
    <property type="entry name" value="LIPOYLTRANSFERASE 1, MITOCHONDRIAL"/>
    <property type="match status" value="1"/>
</dbReference>
<dbReference type="GO" id="GO:0005739">
    <property type="term" value="C:mitochondrion"/>
    <property type="evidence" value="ECO:0007669"/>
    <property type="project" value="TreeGrafter"/>
</dbReference>
<organism evidence="6 7">
    <name type="scientific">Stachybotrys chartarum (strain CBS 109288 / IBT 7711)</name>
    <name type="common">Toxic black mold</name>
    <name type="synonym">Stilbospora chartarum</name>
    <dbReference type="NCBI Taxonomy" id="1280523"/>
    <lineage>
        <taxon>Eukaryota</taxon>
        <taxon>Fungi</taxon>
        <taxon>Dikarya</taxon>
        <taxon>Ascomycota</taxon>
        <taxon>Pezizomycotina</taxon>
        <taxon>Sordariomycetes</taxon>
        <taxon>Hypocreomycetidae</taxon>
        <taxon>Hypocreales</taxon>
        <taxon>Stachybotryaceae</taxon>
        <taxon>Stachybotrys</taxon>
    </lineage>
</organism>
<dbReference type="PROSITE" id="PS51733">
    <property type="entry name" value="BPL_LPL_CATALYTIC"/>
    <property type="match status" value="1"/>
</dbReference>
<dbReference type="InterPro" id="IPR004143">
    <property type="entry name" value="BPL_LPL_catalytic"/>
</dbReference>
<accession>A0A084AYS3</accession>
<evidence type="ECO:0000256" key="1">
    <source>
        <dbReference type="ARBA" id="ARBA00003253"/>
    </source>
</evidence>
<dbReference type="GO" id="GO:0017118">
    <property type="term" value="F:lipoyltransferase activity"/>
    <property type="evidence" value="ECO:0007669"/>
    <property type="project" value="TreeGrafter"/>
</dbReference>
<proteinExistence type="inferred from homology"/>
<keyword evidence="7" id="KW-1185">Reference proteome</keyword>
<dbReference type="SUPFAM" id="SSF55681">
    <property type="entry name" value="Class II aaRS and biotin synthetases"/>
    <property type="match status" value="1"/>
</dbReference>
<dbReference type="OrthoDB" id="201621at2759"/>
<dbReference type="CDD" id="cd16443">
    <property type="entry name" value="LplA"/>
    <property type="match status" value="1"/>
</dbReference>
<name>A0A084AYS3_STACB</name>
<dbReference type="InterPro" id="IPR045864">
    <property type="entry name" value="aa-tRNA-synth_II/BPL/LPL"/>
</dbReference>
<dbReference type="AlphaFoldDB" id="A0A084AYS3"/>
<comment type="function">
    <text evidence="1">Catalyzes both the ATP-dependent activation of exogenously supplied lipoate to lipoyl-AMP and the transfer of the activated lipoyl onto the lipoyl domains of lipoate-dependent enzymes.</text>
</comment>
<dbReference type="GO" id="GO:0009249">
    <property type="term" value="P:protein lipoylation"/>
    <property type="evidence" value="ECO:0007669"/>
    <property type="project" value="InterPro"/>
</dbReference>
<dbReference type="Proteomes" id="UP000028045">
    <property type="component" value="Unassembled WGS sequence"/>
</dbReference>
<evidence type="ECO:0000259" key="5">
    <source>
        <dbReference type="PROSITE" id="PS51733"/>
    </source>
</evidence>